<reference evidence="6" key="1">
    <citation type="submission" date="2022-08" db="EMBL/GenBank/DDBJ databases">
        <title>Novel sulfate-reducing endosymbionts in the free-living metamonad Anaeramoeba.</title>
        <authorList>
            <person name="Jerlstrom-Hultqvist J."/>
            <person name="Cepicka I."/>
            <person name="Gallot-Lavallee L."/>
            <person name="Salas-Leiva D."/>
            <person name="Curtis B.A."/>
            <person name="Zahonova K."/>
            <person name="Pipaliya S."/>
            <person name="Dacks J."/>
            <person name="Roger A.J."/>
        </authorList>
    </citation>
    <scope>NUCLEOTIDE SEQUENCE</scope>
    <source>
        <strain evidence="6">Schooner1</strain>
    </source>
</reference>
<dbReference type="CDD" id="cd00066">
    <property type="entry name" value="G-alpha"/>
    <property type="match status" value="1"/>
</dbReference>
<dbReference type="PANTHER" id="PTHR10218:SF302">
    <property type="entry name" value="GUANINE NUCLEOTIDE-BINDING PROTEIN ALPHA-5 SUBUNIT"/>
    <property type="match status" value="1"/>
</dbReference>
<dbReference type="InterPro" id="IPR001019">
    <property type="entry name" value="Gprotein_alpha_su"/>
</dbReference>
<dbReference type="SMART" id="SM00275">
    <property type="entry name" value="G_alpha"/>
    <property type="match status" value="1"/>
</dbReference>
<dbReference type="PROSITE" id="PS51882">
    <property type="entry name" value="G_ALPHA"/>
    <property type="match status" value="1"/>
</dbReference>
<keyword evidence="4" id="KW-0807">Transducer</keyword>
<dbReference type="InterPro" id="IPR027417">
    <property type="entry name" value="P-loop_NTPase"/>
</dbReference>
<dbReference type="PANTHER" id="PTHR10218">
    <property type="entry name" value="GTP-BINDING PROTEIN ALPHA SUBUNIT"/>
    <property type="match status" value="1"/>
</dbReference>
<organism evidence="6 7">
    <name type="scientific">Anaeramoeba flamelloides</name>
    <dbReference type="NCBI Taxonomy" id="1746091"/>
    <lineage>
        <taxon>Eukaryota</taxon>
        <taxon>Metamonada</taxon>
        <taxon>Anaeramoebidae</taxon>
        <taxon>Anaeramoeba</taxon>
    </lineage>
</organism>
<dbReference type="SUPFAM" id="SSF47895">
    <property type="entry name" value="Transducin (alpha subunit), insertion domain"/>
    <property type="match status" value="1"/>
</dbReference>
<protein>
    <submittedName>
        <fullName evidence="6">Guanine nucleotide-binding protein g(O) subunit alpha</fullName>
    </submittedName>
</protein>
<keyword evidence="5" id="KW-0175">Coiled coil</keyword>
<comment type="caution">
    <text evidence="6">The sequence shown here is derived from an EMBL/GenBank/DDBJ whole genome shotgun (WGS) entry which is preliminary data.</text>
</comment>
<evidence type="ECO:0000313" key="7">
    <source>
        <dbReference type="Proteomes" id="UP001150062"/>
    </source>
</evidence>
<keyword evidence="2" id="KW-0547">Nucleotide-binding</keyword>
<dbReference type="Gene3D" id="3.40.50.300">
    <property type="entry name" value="P-loop containing nucleotide triphosphate hydrolases"/>
    <property type="match status" value="1"/>
</dbReference>
<dbReference type="PRINTS" id="PR00318">
    <property type="entry name" value="GPROTEINA"/>
</dbReference>
<dbReference type="Pfam" id="PF00503">
    <property type="entry name" value="G-alpha"/>
    <property type="match status" value="1"/>
</dbReference>
<evidence type="ECO:0000256" key="3">
    <source>
        <dbReference type="ARBA" id="ARBA00023134"/>
    </source>
</evidence>
<dbReference type="Gene3D" id="1.10.400.10">
    <property type="entry name" value="GI Alpha 1, domain 2-like"/>
    <property type="match status" value="1"/>
</dbReference>
<keyword evidence="3" id="KW-0342">GTP-binding</keyword>
<accession>A0ABQ8YE75</accession>
<sequence>MKNEIKVLLLGTGESGKTTVVKQMQILYKDGFNKKTQILFRDAIRNNLKKFIELLLEAVDRLELKLKKSNKIIAETFTQLNSSSEQENILSKKMVHCIVTLWSDPALKTAYKNRFTFQIPDNANVYLDNTLEISKHGYIPNNQDILGCRIPTTGINEISFHVKNFIWTIIDVGGQRNERRKWIHQFEEVLLLIFIVAINEYNQRLFEDETVNRLQESLKLFTKMVNNEYFRHKNCILLFNKMDLFEEKISKYDLNGCFPDYKSGLDCDDALLFITKKFKKPSKNSKRKIYLHKSCATNTQNIKSIFYSVKEIVTQEFINQLSFL</sequence>
<proteinExistence type="predicted"/>
<name>A0ABQ8YE75_9EUKA</name>
<gene>
    <name evidence="6" type="ORF">M0813_02752</name>
</gene>
<dbReference type="EMBL" id="JAOAOG010000173">
    <property type="protein sequence ID" value="KAJ6242900.1"/>
    <property type="molecule type" value="Genomic_DNA"/>
</dbReference>
<dbReference type="InterPro" id="IPR011025">
    <property type="entry name" value="GproteinA_insert"/>
</dbReference>
<dbReference type="Proteomes" id="UP001150062">
    <property type="component" value="Unassembled WGS sequence"/>
</dbReference>
<evidence type="ECO:0000256" key="2">
    <source>
        <dbReference type="ARBA" id="ARBA00022741"/>
    </source>
</evidence>
<evidence type="ECO:0000256" key="4">
    <source>
        <dbReference type="ARBA" id="ARBA00023224"/>
    </source>
</evidence>
<evidence type="ECO:0000256" key="1">
    <source>
        <dbReference type="ARBA" id="ARBA00022723"/>
    </source>
</evidence>
<keyword evidence="7" id="KW-1185">Reference proteome</keyword>
<feature type="coiled-coil region" evidence="5">
    <location>
        <begin position="45"/>
        <end position="72"/>
    </location>
</feature>
<keyword evidence="1" id="KW-0479">Metal-binding</keyword>
<evidence type="ECO:0000256" key="5">
    <source>
        <dbReference type="SAM" id="Coils"/>
    </source>
</evidence>
<dbReference type="SUPFAM" id="SSF52540">
    <property type="entry name" value="P-loop containing nucleoside triphosphate hydrolases"/>
    <property type="match status" value="1"/>
</dbReference>
<evidence type="ECO:0000313" key="6">
    <source>
        <dbReference type="EMBL" id="KAJ6242900.1"/>
    </source>
</evidence>